<name>B0NNL4_BACSE</name>
<proteinExistence type="predicted"/>
<sequence>MVLPNVFNQKNKTLSECRNEGSNIFIVWKIKNGIKNIHRLLIGKSEYFC</sequence>
<dbReference type="EMBL" id="ABFZ02000018">
    <property type="protein sequence ID" value="EDS15785.1"/>
    <property type="molecule type" value="Genomic_DNA"/>
</dbReference>
<evidence type="ECO:0000313" key="2">
    <source>
        <dbReference type="Proteomes" id="UP000004713"/>
    </source>
</evidence>
<organism evidence="1 2">
    <name type="scientific">Bacteroides stercoris ATCC 43183</name>
    <dbReference type="NCBI Taxonomy" id="449673"/>
    <lineage>
        <taxon>Bacteria</taxon>
        <taxon>Pseudomonadati</taxon>
        <taxon>Bacteroidota</taxon>
        <taxon>Bacteroidia</taxon>
        <taxon>Bacteroidales</taxon>
        <taxon>Bacteroidaceae</taxon>
        <taxon>Bacteroides</taxon>
    </lineage>
</organism>
<dbReference type="HOGENOM" id="CLU_3132509_0_0_10"/>
<accession>B0NNL4</accession>
<reference evidence="1 2" key="1">
    <citation type="submission" date="2007-11" db="EMBL/GenBank/DDBJ databases">
        <title>Draft genome sequence of Bacteroides stercoris(ATCC 43183).</title>
        <authorList>
            <person name="Sudarsanam P."/>
            <person name="Ley R."/>
            <person name="Guruge J."/>
            <person name="Turnbaugh P.J."/>
            <person name="Mahowald M."/>
            <person name="Liep D."/>
            <person name="Gordon J."/>
        </authorList>
    </citation>
    <scope>NUCLEOTIDE SEQUENCE [LARGE SCALE GENOMIC DNA]</scope>
    <source>
        <strain evidence="1 2">ATCC 43183</strain>
    </source>
</reference>
<protein>
    <submittedName>
        <fullName evidence="1">Uncharacterized protein</fullName>
    </submittedName>
</protein>
<dbReference type="Proteomes" id="UP000004713">
    <property type="component" value="Unassembled WGS sequence"/>
</dbReference>
<gene>
    <name evidence="1" type="ORF">BACSTE_01230</name>
</gene>
<evidence type="ECO:0000313" key="1">
    <source>
        <dbReference type="EMBL" id="EDS15785.1"/>
    </source>
</evidence>
<reference evidence="1 2" key="2">
    <citation type="submission" date="2007-11" db="EMBL/GenBank/DDBJ databases">
        <authorList>
            <person name="Fulton L."/>
            <person name="Clifton S."/>
            <person name="Fulton B."/>
            <person name="Xu J."/>
            <person name="Minx P."/>
            <person name="Pepin K.H."/>
            <person name="Johnson M."/>
            <person name="Thiruvilangam P."/>
            <person name="Bhonagiri V."/>
            <person name="Nash W.E."/>
            <person name="Mardis E.R."/>
            <person name="Wilson R.K."/>
        </authorList>
    </citation>
    <scope>NUCLEOTIDE SEQUENCE [LARGE SCALE GENOMIC DNA]</scope>
    <source>
        <strain evidence="1 2">ATCC 43183</strain>
    </source>
</reference>
<dbReference type="AlphaFoldDB" id="B0NNL4"/>
<comment type="caution">
    <text evidence="1">The sequence shown here is derived from an EMBL/GenBank/DDBJ whole genome shotgun (WGS) entry which is preliminary data.</text>
</comment>